<dbReference type="PROSITE" id="PS52039">
    <property type="entry name" value="TOPO_IA_2"/>
    <property type="match status" value="1"/>
</dbReference>
<name>A0AA38GC86_TAXCH</name>
<keyword evidence="1" id="KW-0799">Topoisomerase</keyword>
<feature type="non-terminal residue" evidence="6">
    <location>
        <position position="1"/>
    </location>
</feature>
<keyword evidence="7" id="KW-1185">Reference proteome</keyword>
<evidence type="ECO:0000313" key="7">
    <source>
        <dbReference type="Proteomes" id="UP000824469"/>
    </source>
</evidence>
<feature type="compositionally biased region" description="Basic and acidic residues" evidence="4">
    <location>
        <begin position="451"/>
        <end position="460"/>
    </location>
</feature>
<dbReference type="Gene3D" id="1.10.290.10">
    <property type="entry name" value="Topoisomerase I, domain 4"/>
    <property type="match status" value="1"/>
</dbReference>
<proteinExistence type="predicted"/>
<dbReference type="Pfam" id="PF13368">
    <property type="entry name" value="Toprim_C_rpt"/>
    <property type="match status" value="1"/>
</dbReference>
<sequence length="562" mass="64573">MIRFVDKDNACIGEIYDDIDSMLEKIHDIIQAKEQDPEENFYSEVKNVIVKRLNKMTTPLHLLAYALNPKYYNNEIVGRASRQRPYDDREVTNGTRATFRSYGEDYVVKGIRKFANKVKNAQEAHEAIRPTDIRRSPSMLAGILDKDLLKLYTLIWCQTMACQMQEAKISQISACFGNEEKSVILRSTGSAISFPGYLAVFQDNETLITQGYEIHQEEDGDFPYLSELKDKELISKGEEIQEKEEGGNFSYLSELKTGDLIYINEVQPLQHFTEPPPRYSEGSLIEKMEELGIGRPSTYAFIIKTLEAREYISIRSRRIFPEFRGQMVSKFLSHYFPETINLGFTAHMESQLDDIATGCGNWKNVLSKFWESFHPVCERVSKVDNKEVKNMLAETFEDQLFGAHPEKNRTCPECKTGTLKLRVTRHGAGYFIGCDAFPQCSYTSATLVSEEEKQNRKEETQTNMQPKLLGTDPNSDLQVFLKHGPYGYYVQLGEDTKDWKPKRASISKIKDIETIKLENALELLRYPIILGKHPEDKKPVLLARMKYGFAIRHRHLIATVPK</sequence>
<dbReference type="Proteomes" id="UP000824469">
    <property type="component" value="Unassembled WGS sequence"/>
</dbReference>
<dbReference type="Gene3D" id="1.10.460.10">
    <property type="entry name" value="Topoisomerase I, domain 2"/>
    <property type="match status" value="1"/>
</dbReference>
<dbReference type="InterPro" id="IPR023405">
    <property type="entry name" value="Topo_IA_core_domain"/>
</dbReference>
<dbReference type="InterPro" id="IPR003602">
    <property type="entry name" value="Topo_IA_DNA-bd_dom"/>
</dbReference>
<evidence type="ECO:0000256" key="2">
    <source>
        <dbReference type="ARBA" id="ARBA00023125"/>
    </source>
</evidence>
<dbReference type="SUPFAM" id="SSF56712">
    <property type="entry name" value="Prokaryotic type I DNA topoisomerase"/>
    <property type="match status" value="1"/>
</dbReference>
<keyword evidence="3" id="KW-0413">Isomerase</keyword>
<gene>
    <name evidence="6" type="ORF">KI387_015355</name>
</gene>
<accession>A0AA38GC86</accession>
<evidence type="ECO:0000256" key="4">
    <source>
        <dbReference type="SAM" id="MobiDB-lite"/>
    </source>
</evidence>
<evidence type="ECO:0000256" key="3">
    <source>
        <dbReference type="ARBA" id="ARBA00023235"/>
    </source>
</evidence>
<dbReference type="SUPFAM" id="SSF57783">
    <property type="entry name" value="Zinc beta-ribbon"/>
    <property type="match status" value="1"/>
</dbReference>
<evidence type="ECO:0000313" key="6">
    <source>
        <dbReference type="EMBL" id="KAH9320716.1"/>
    </source>
</evidence>
<dbReference type="PANTHER" id="PTHR42785">
    <property type="entry name" value="DNA TOPOISOMERASE, TYPE IA, CORE"/>
    <property type="match status" value="1"/>
</dbReference>
<dbReference type="InterPro" id="IPR013497">
    <property type="entry name" value="Topo_IA_cen"/>
</dbReference>
<dbReference type="GO" id="GO:0006265">
    <property type="term" value="P:DNA topological change"/>
    <property type="evidence" value="ECO:0007669"/>
    <property type="project" value="InterPro"/>
</dbReference>
<dbReference type="EMBL" id="JAHRHJ020000003">
    <property type="protein sequence ID" value="KAH9320716.1"/>
    <property type="molecule type" value="Genomic_DNA"/>
</dbReference>
<protein>
    <recommendedName>
        <fullName evidence="5">Topo IA-type catalytic domain-containing protein</fullName>
    </recommendedName>
</protein>
<reference evidence="6 7" key="1">
    <citation type="journal article" date="2021" name="Nat. Plants">
        <title>The Taxus genome provides insights into paclitaxel biosynthesis.</title>
        <authorList>
            <person name="Xiong X."/>
            <person name="Gou J."/>
            <person name="Liao Q."/>
            <person name="Li Y."/>
            <person name="Zhou Q."/>
            <person name="Bi G."/>
            <person name="Li C."/>
            <person name="Du R."/>
            <person name="Wang X."/>
            <person name="Sun T."/>
            <person name="Guo L."/>
            <person name="Liang H."/>
            <person name="Lu P."/>
            <person name="Wu Y."/>
            <person name="Zhang Z."/>
            <person name="Ro D.K."/>
            <person name="Shang Y."/>
            <person name="Huang S."/>
            <person name="Yan J."/>
        </authorList>
    </citation>
    <scope>NUCLEOTIDE SEQUENCE [LARGE SCALE GENOMIC DNA]</scope>
    <source>
        <strain evidence="6">Ta-2019</strain>
    </source>
</reference>
<dbReference type="InterPro" id="IPR000380">
    <property type="entry name" value="Topo_IA"/>
</dbReference>
<feature type="domain" description="Topo IA-type catalytic" evidence="5">
    <location>
        <begin position="1"/>
        <end position="377"/>
    </location>
</feature>
<evidence type="ECO:0000259" key="5">
    <source>
        <dbReference type="PROSITE" id="PS52039"/>
    </source>
</evidence>
<dbReference type="OMA" id="EGSACNE"/>
<feature type="region of interest" description="Disordered" evidence="4">
    <location>
        <begin position="451"/>
        <end position="472"/>
    </location>
</feature>
<dbReference type="GO" id="GO:0005694">
    <property type="term" value="C:chromosome"/>
    <property type="evidence" value="ECO:0007669"/>
    <property type="project" value="InterPro"/>
</dbReference>
<dbReference type="InterPro" id="IPR013498">
    <property type="entry name" value="Topo_IA_Znf"/>
</dbReference>
<keyword evidence="2" id="KW-0238">DNA-binding</keyword>
<dbReference type="Pfam" id="PF01131">
    <property type="entry name" value="Topoisom_bac"/>
    <property type="match status" value="2"/>
</dbReference>
<comment type="caution">
    <text evidence="6">The sequence shown here is derived from an EMBL/GenBank/DDBJ whole genome shotgun (WGS) entry which is preliminary data.</text>
</comment>
<evidence type="ECO:0000256" key="1">
    <source>
        <dbReference type="ARBA" id="ARBA00023029"/>
    </source>
</evidence>
<dbReference type="InterPro" id="IPR013825">
    <property type="entry name" value="Topo_IA_cen_sub2"/>
</dbReference>
<dbReference type="PRINTS" id="PR00417">
    <property type="entry name" value="PRTPISMRASEI"/>
</dbReference>
<dbReference type="GO" id="GO:0003677">
    <property type="term" value="F:DNA binding"/>
    <property type="evidence" value="ECO:0007669"/>
    <property type="project" value="UniProtKB-KW"/>
</dbReference>
<dbReference type="InterPro" id="IPR025589">
    <property type="entry name" value="Toprim_C_rpt"/>
</dbReference>
<dbReference type="InterPro" id="IPR013824">
    <property type="entry name" value="Topo_IA_cen_sub1"/>
</dbReference>
<dbReference type="Gene3D" id="3.30.65.10">
    <property type="entry name" value="Bacterial Topoisomerase I, domain 1"/>
    <property type="match status" value="1"/>
</dbReference>
<dbReference type="SMART" id="SM00437">
    <property type="entry name" value="TOP1Ac"/>
    <property type="match status" value="1"/>
</dbReference>
<dbReference type="PANTHER" id="PTHR42785:SF1">
    <property type="entry name" value="DNA TOPOISOMERASE"/>
    <property type="match status" value="1"/>
</dbReference>
<dbReference type="GO" id="GO:0003917">
    <property type="term" value="F:DNA topoisomerase type I (single strand cut, ATP-independent) activity"/>
    <property type="evidence" value="ECO:0007669"/>
    <property type="project" value="InterPro"/>
</dbReference>
<organism evidence="6 7">
    <name type="scientific">Taxus chinensis</name>
    <name type="common">Chinese yew</name>
    <name type="synonym">Taxus wallichiana var. chinensis</name>
    <dbReference type="NCBI Taxonomy" id="29808"/>
    <lineage>
        <taxon>Eukaryota</taxon>
        <taxon>Viridiplantae</taxon>
        <taxon>Streptophyta</taxon>
        <taxon>Embryophyta</taxon>
        <taxon>Tracheophyta</taxon>
        <taxon>Spermatophyta</taxon>
        <taxon>Pinopsida</taxon>
        <taxon>Pinidae</taxon>
        <taxon>Conifers II</taxon>
        <taxon>Cupressales</taxon>
        <taxon>Taxaceae</taxon>
        <taxon>Taxus</taxon>
    </lineage>
</organism>
<dbReference type="AlphaFoldDB" id="A0AA38GC86"/>
<dbReference type="InterPro" id="IPR013826">
    <property type="entry name" value="Topo_IA_cen_sub3"/>
</dbReference>
<dbReference type="Pfam" id="PF01396">
    <property type="entry name" value="Zn_ribbon_Top1"/>
    <property type="match status" value="1"/>
</dbReference>
<dbReference type="Gene3D" id="2.70.20.10">
    <property type="entry name" value="Topoisomerase I, domain 3"/>
    <property type="match status" value="1"/>
</dbReference>